<keyword evidence="2" id="KW-1185">Reference proteome</keyword>
<protein>
    <submittedName>
        <fullName evidence="1">Uncharacterized protein</fullName>
    </submittedName>
</protein>
<sequence length="93" mass="10710">MTISDSPITINPQAARKRINWKKCKQKLWLKSPILTTKLSNPTEIDNEVDSFTTLIKSSTEKCSYLINKPQTREPLSPDILLEIANKRNLRKD</sequence>
<dbReference type="Proteomes" id="UP001160148">
    <property type="component" value="Unassembled WGS sequence"/>
</dbReference>
<proteinExistence type="predicted"/>
<dbReference type="EMBL" id="CARXXK010000004">
    <property type="protein sequence ID" value="CAI6364601.1"/>
    <property type="molecule type" value="Genomic_DNA"/>
</dbReference>
<accession>A0AAV0XA84</accession>
<evidence type="ECO:0000313" key="1">
    <source>
        <dbReference type="EMBL" id="CAI6364601.1"/>
    </source>
</evidence>
<comment type="caution">
    <text evidence="1">The sequence shown here is derived from an EMBL/GenBank/DDBJ whole genome shotgun (WGS) entry which is preliminary data.</text>
</comment>
<evidence type="ECO:0000313" key="2">
    <source>
        <dbReference type="Proteomes" id="UP001160148"/>
    </source>
</evidence>
<name>A0AAV0XA84_9HEMI</name>
<organism evidence="1 2">
    <name type="scientific">Macrosiphum euphorbiae</name>
    <name type="common">potato aphid</name>
    <dbReference type="NCBI Taxonomy" id="13131"/>
    <lineage>
        <taxon>Eukaryota</taxon>
        <taxon>Metazoa</taxon>
        <taxon>Ecdysozoa</taxon>
        <taxon>Arthropoda</taxon>
        <taxon>Hexapoda</taxon>
        <taxon>Insecta</taxon>
        <taxon>Pterygota</taxon>
        <taxon>Neoptera</taxon>
        <taxon>Paraneoptera</taxon>
        <taxon>Hemiptera</taxon>
        <taxon>Sternorrhyncha</taxon>
        <taxon>Aphidomorpha</taxon>
        <taxon>Aphidoidea</taxon>
        <taxon>Aphididae</taxon>
        <taxon>Macrosiphini</taxon>
        <taxon>Macrosiphum</taxon>
    </lineage>
</organism>
<reference evidence="1 2" key="1">
    <citation type="submission" date="2023-01" db="EMBL/GenBank/DDBJ databases">
        <authorList>
            <person name="Whitehead M."/>
        </authorList>
    </citation>
    <scope>NUCLEOTIDE SEQUENCE [LARGE SCALE GENOMIC DNA]</scope>
</reference>
<gene>
    <name evidence="1" type="ORF">MEUPH1_LOCUS19406</name>
</gene>
<dbReference type="AlphaFoldDB" id="A0AAV0XA84"/>